<reference evidence="3 4" key="1">
    <citation type="submission" date="2023-07" db="EMBL/GenBank/DDBJ databases">
        <title>Sorghum-associated microbial communities from plants grown in Nebraska, USA.</title>
        <authorList>
            <person name="Schachtman D."/>
        </authorList>
    </citation>
    <scope>NUCLEOTIDE SEQUENCE [LARGE SCALE GENOMIC DNA]</scope>
    <source>
        <strain evidence="3 4">4249</strain>
    </source>
</reference>
<dbReference type="InterPro" id="IPR000182">
    <property type="entry name" value="GNAT_dom"/>
</dbReference>
<dbReference type="NCBIfam" id="TIGR01575">
    <property type="entry name" value="rimI"/>
    <property type="match status" value="1"/>
</dbReference>
<dbReference type="PANTHER" id="PTHR43617:SF35">
    <property type="entry name" value="[RIBOSOMAL PROTEIN BS18]-ALANINE N-ACETYLTRANSFERASE"/>
    <property type="match status" value="1"/>
</dbReference>
<dbReference type="InterPro" id="IPR050276">
    <property type="entry name" value="MshD_Acetyltransferase"/>
</dbReference>
<protein>
    <recommendedName>
        <fullName evidence="1">[Ribosomal protein bS18]-alanine N-acetyltransferase</fullName>
        <ecNumber evidence="1">2.3.1.266</ecNumber>
    </recommendedName>
</protein>
<feature type="active site" description="Proton donor" evidence="1">
    <location>
        <position position="159"/>
    </location>
</feature>
<comment type="caution">
    <text evidence="3">The sequence shown here is derived from an EMBL/GenBank/DDBJ whole genome shotgun (WGS) entry which is preliminary data.</text>
</comment>
<feature type="active site" description="Proton acceptor" evidence="1">
    <location>
        <position position="147"/>
    </location>
</feature>
<evidence type="ECO:0000259" key="2">
    <source>
        <dbReference type="PROSITE" id="PS51186"/>
    </source>
</evidence>
<keyword evidence="4" id="KW-1185">Reference proteome</keyword>
<dbReference type="Pfam" id="PF00583">
    <property type="entry name" value="Acetyltransf_1"/>
    <property type="match status" value="1"/>
</dbReference>
<evidence type="ECO:0000256" key="1">
    <source>
        <dbReference type="HAMAP-Rule" id="MF_02210"/>
    </source>
</evidence>
<accession>A0ABU1WRU1</accession>
<dbReference type="EC" id="2.3.1.266" evidence="1"/>
<gene>
    <name evidence="1" type="primary">rimI</name>
    <name evidence="3" type="ORF">J2W49_003657</name>
</gene>
<dbReference type="HAMAP" id="MF_02210">
    <property type="entry name" value="RimI"/>
    <property type="match status" value="1"/>
</dbReference>
<keyword evidence="1 3" id="KW-0808">Transferase</keyword>
<dbReference type="InterPro" id="IPR043690">
    <property type="entry name" value="RimI"/>
</dbReference>
<dbReference type="SUPFAM" id="SSF55729">
    <property type="entry name" value="Acyl-CoA N-acyltransferases (Nat)"/>
    <property type="match status" value="1"/>
</dbReference>
<evidence type="ECO:0000313" key="3">
    <source>
        <dbReference type="EMBL" id="MDR7151681.1"/>
    </source>
</evidence>
<evidence type="ECO:0000313" key="4">
    <source>
        <dbReference type="Proteomes" id="UP001265700"/>
    </source>
</evidence>
<dbReference type="Proteomes" id="UP001265700">
    <property type="component" value="Unassembled WGS sequence"/>
</dbReference>
<dbReference type="PANTHER" id="PTHR43617">
    <property type="entry name" value="L-AMINO ACID N-ACETYLTRANSFERASE"/>
    <property type="match status" value="1"/>
</dbReference>
<comment type="function">
    <text evidence="1">Acetylates the N-terminal alanine of ribosomal protein bS18.</text>
</comment>
<dbReference type="Gene3D" id="3.40.630.30">
    <property type="match status" value="1"/>
</dbReference>
<dbReference type="PROSITE" id="PS51186">
    <property type="entry name" value="GNAT"/>
    <property type="match status" value="1"/>
</dbReference>
<dbReference type="RefSeq" id="WP_405001049.1">
    <property type="nucleotide sequence ID" value="NZ_JAVDWU010000008.1"/>
</dbReference>
<keyword evidence="1 3" id="KW-0012">Acyltransferase</keyword>
<organism evidence="3 4">
    <name type="scientific">Hydrogenophaga palleronii</name>
    <dbReference type="NCBI Taxonomy" id="65655"/>
    <lineage>
        <taxon>Bacteria</taxon>
        <taxon>Pseudomonadati</taxon>
        <taxon>Pseudomonadota</taxon>
        <taxon>Betaproteobacteria</taxon>
        <taxon>Burkholderiales</taxon>
        <taxon>Comamonadaceae</taxon>
        <taxon>Hydrogenophaga</taxon>
    </lineage>
</organism>
<name>A0ABU1WRU1_9BURK</name>
<dbReference type="EMBL" id="JAVDWU010000008">
    <property type="protein sequence ID" value="MDR7151681.1"/>
    <property type="molecule type" value="Genomic_DNA"/>
</dbReference>
<feature type="binding site" evidence="1">
    <location>
        <position position="152"/>
    </location>
    <ligand>
        <name>acetyl-CoA</name>
        <dbReference type="ChEBI" id="CHEBI:57288"/>
    </ligand>
</feature>
<keyword evidence="1" id="KW-0963">Cytoplasm</keyword>
<dbReference type="GO" id="GO:0008999">
    <property type="term" value="F:protein-N-terminal-alanine acetyltransferase activity"/>
    <property type="evidence" value="ECO:0007669"/>
    <property type="project" value="UniProtKB-EC"/>
</dbReference>
<feature type="domain" description="N-acetyltransferase" evidence="2">
    <location>
        <begin position="32"/>
        <end position="192"/>
    </location>
</feature>
<dbReference type="InterPro" id="IPR016181">
    <property type="entry name" value="Acyl_CoA_acyltransferase"/>
</dbReference>
<comment type="catalytic activity">
    <reaction evidence="1">
        <text>N-terminal L-alanyl-[ribosomal protein bS18] + acetyl-CoA = N-terminal N(alpha)-acetyl-L-alanyl-[ribosomal protein bS18] + CoA + H(+)</text>
        <dbReference type="Rhea" id="RHEA:43756"/>
        <dbReference type="Rhea" id="RHEA-COMP:10676"/>
        <dbReference type="Rhea" id="RHEA-COMP:10677"/>
        <dbReference type="ChEBI" id="CHEBI:15378"/>
        <dbReference type="ChEBI" id="CHEBI:57287"/>
        <dbReference type="ChEBI" id="CHEBI:57288"/>
        <dbReference type="ChEBI" id="CHEBI:64718"/>
        <dbReference type="ChEBI" id="CHEBI:83683"/>
        <dbReference type="EC" id="2.3.1.266"/>
    </reaction>
</comment>
<comment type="caution">
    <text evidence="1">Lacks conserved residue(s) required for the propagation of feature annotation.</text>
</comment>
<comment type="similarity">
    <text evidence="1">Belongs to the acetyltransferase family. RimI subfamily.</text>
</comment>
<comment type="subcellular location">
    <subcellularLocation>
        <location evidence="1">Cytoplasm</location>
    </subcellularLocation>
</comment>
<dbReference type="CDD" id="cd04301">
    <property type="entry name" value="NAT_SF"/>
    <property type="match status" value="1"/>
</dbReference>
<dbReference type="InterPro" id="IPR006464">
    <property type="entry name" value="AcTrfase_RimI/Ard1"/>
</dbReference>
<proteinExistence type="inferred from homology"/>
<sequence length="201" mass="22322">MAPSSQAESSHVVRWQAADWPHAVPTGAERRIAFEPMTAADVDTVQAVEASAYAHPWSRKHFLDSLQSDHPAMMLLGEALPGDVIHPERADGRVLLGYLVAMPGVDEVHLLNITVAPAHQRMGWARFMLDALALWSRAQGAQWLWLEVRQSNLPARRLYESHGFAQVGLRKGYYPNGKFQREDAVVMSLNLVASPIKEKGP</sequence>